<gene>
    <name evidence="2" type="ORF">BP5553_01356</name>
</gene>
<evidence type="ECO:0000313" key="3">
    <source>
        <dbReference type="Proteomes" id="UP000254866"/>
    </source>
</evidence>
<dbReference type="Proteomes" id="UP000254866">
    <property type="component" value="Unassembled WGS sequence"/>
</dbReference>
<evidence type="ECO:0000313" key="2">
    <source>
        <dbReference type="EMBL" id="RDL41377.1"/>
    </source>
</evidence>
<dbReference type="AlphaFoldDB" id="A0A370U0T4"/>
<evidence type="ECO:0000256" key="1">
    <source>
        <dbReference type="SAM" id="MobiDB-lite"/>
    </source>
</evidence>
<feature type="compositionally biased region" description="Low complexity" evidence="1">
    <location>
        <begin position="213"/>
        <end position="226"/>
    </location>
</feature>
<dbReference type="GeneID" id="43594205"/>
<dbReference type="EMBL" id="NPIC01000001">
    <property type="protein sequence ID" value="RDL41377.1"/>
    <property type="molecule type" value="Genomic_DNA"/>
</dbReference>
<keyword evidence="3" id="KW-1185">Reference proteome</keyword>
<reference evidence="2 3" key="1">
    <citation type="journal article" date="2018" name="IMA Fungus">
        <title>IMA Genome-F 9: Draft genome sequence of Annulohypoxylon stygium, Aspergillus mulundensis, Berkeleyomyces basicola (syn. Thielaviopsis basicola), Ceratocystis smalleyi, two Cercospora beticola strains, Coleophoma cylindrospora, Fusarium fracticaudum, Phialophora cf. hyalina, and Morchella septimelata.</title>
        <authorList>
            <person name="Wingfield B.D."/>
            <person name="Bills G.F."/>
            <person name="Dong Y."/>
            <person name="Huang W."/>
            <person name="Nel W.J."/>
            <person name="Swalarsk-Parry B.S."/>
            <person name="Vaghefi N."/>
            <person name="Wilken P.M."/>
            <person name="An Z."/>
            <person name="de Beer Z.W."/>
            <person name="De Vos L."/>
            <person name="Chen L."/>
            <person name="Duong T.A."/>
            <person name="Gao Y."/>
            <person name="Hammerbacher A."/>
            <person name="Kikkert J.R."/>
            <person name="Li Y."/>
            <person name="Li H."/>
            <person name="Li K."/>
            <person name="Li Q."/>
            <person name="Liu X."/>
            <person name="Ma X."/>
            <person name="Naidoo K."/>
            <person name="Pethybridge S.J."/>
            <person name="Sun J."/>
            <person name="Steenkamp E.T."/>
            <person name="van der Nest M.A."/>
            <person name="van Wyk S."/>
            <person name="Wingfield M.J."/>
            <person name="Xiong C."/>
            <person name="Yue Q."/>
            <person name="Zhang X."/>
        </authorList>
    </citation>
    <scope>NUCLEOTIDE SEQUENCE [LARGE SCALE GENOMIC DNA]</scope>
    <source>
        <strain evidence="2 3">BP 5553</strain>
    </source>
</reference>
<organism evidence="2 3">
    <name type="scientific">Venustampulla echinocandica</name>
    <dbReference type="NCBI Taxonomy" id="2656787"/>
    <lineage>
        <taxon>Eukaryota</taxon>
        <taxon>Fungi</taxon>
        <taxon>Dikarya</taxon>
        <taxon>Ascomycota</taxon>
        <taxon>Pezizomycotina</taxon>
        <taxon>Leotiomycetes</taxon>
        <taxon>Helotiales</taxon>
        <taxon>Pleuroascaceae</taxon>
        <taxon>Venustampulla</taxon>
    </lineage>
</organism>
<accession>A0A370U0T4</accession>
<dbReference type="RefSeq" id="XP_031874033.1">
    <property type="nucleotide sequence ID" value="XM_032009979.1"/>
</dbReference>
<sequence>MAPQTVNLHELLKAACIRILEGDQPFMRGTGVAKELESMGLDEIMKEAWASIKGDKRWVEVIKANCNIGDPTMPIVLLGLNVYFDFPDPDTGKMVRSNQGIGVNDQGVSPFGFEGTGITTQQYLTMLRNGDIMVLRDPNVSAAVGPLGRVGRGRRSSDFPGIEATLRGDTTNLGQVTAGSLEDEFDDLEAPTKRSGVYEIMVMRSADYVPMGSEASSKASSETSTTCHVGSER</sequence>
<proteinExistence type="predicted"/>
<comment type="caution">
    <text evidence="2">The sequence shown here is derived from an EMBL/GenBank/DDBJ whole genome shotgun (WGS) entry which is preliminary data.</text>
</comment>
<feature type="region of interest" description="Disordered" evidence="1">
    <location>
        <begin position="212"/>
        <end position="233"/>
    </location>
</feature>
<protein>
    <submittedName>
        <fullName evidence="2">Uncharacterized protein</fullName>
    </submittedName>
</protein>
<name>A0A370U0T4_9HELO</name>